<proteinExistence type="predicted"/>
<organism evidence="1 2">
    <name type="scientific">Hymenochirus boettgeri</name>
    <name type="common">Congo dwarf clawed frog</name>
    <dbReference type="NCBI Taxonomy" id="247094"/>
    <lineage>
        <taxon>Eukaryota</taxon>
        <taxon>Metazoa</taxon>
        <taxon>Chordata</taxon>
        <taxon>Craniata</taxon>
        <taxon>Vertebrata</taxon>
        <taxon>Euteleostomi</taxon>
        <taxon>Amphibia</taxon>
        <taxon>Batrachia</taxon>
        <taxon>Anura</taxon>
        <taxon>Pipoidea</taxon>
        <taxon>Pipidae</taxon>
        <taxon>Pipinae</taxon>
        <taxon>Hymenochirus</taxon>
    </lineage>
</organism>
<reference evidence="1" key="1">
    <citation type="thesis" date="2020" institute="ProQuest LLC" country="789 East Eisenhower Parkway, Ann Arbor, MI, USA">
        <title>Comparative Genomics and Chromosome Evolution.</title>
        <authorList>
            <person name="Mudd A.B."/>
        </authorList>
    </citation>
    <scope>NUCLEOTIDE SEQUENCE</scope>
    <source>
        <strain evidence="1">Female2</strain>
        <tissue evidence="1">Blood</tissue>
    </source>
</reference>
<gene>
    <name evidence="1" type="ORF">GDO86_008701</name>
</gene>
<dbReference type="Proteomes" id="UP000812440">
    <property type="component" value="Chromosome 4"/>
</dbReference>
<evidence type="ECO:0000313" key="2">
    <source>
        <dbReference type="Proteomes" id="UP000812440"/>
    </source>
</evidence>
<accession>A0A8T2IYK1</accession>
<name>A0A8T2IYK1_9PIPI</name>
<keyword evidence="2" id="KW-1185">Reference proteome</keyword>
<comment type="caution">
    <text evidence="1">The sequence shown here is derived from an EMBL/GenBank/DDBJ whole genome shotgun (WGS) entry which is preliminary data.</text>
</comment>
<dbReference type="EMBL" id="JAACNH010000007">
    <property type="protein sequence ID" value="KAG8438109.1"/>
    <property type="molecule type" value="Genomic_DNA"/>
</dbReference>
<protein>
    <submittedName>
        <fullName evidence="1">Uncharacterized protein</fullName>
    </submittedName>
</protein>
<dbReference type="AlphaFoldDB" id="A0A8T2IYK1"/>
<evidence type="ECO:0000313" key="1">
    <source>
        <dbReference type="EMBL" id="KAG8438109.1"/>
    </source>
</evidence>
<sequence>MFPFILRPFLVPSSYGALAVFYFGLSFVYDIFIGSDFELSPNLFGFLFSLDSDSNVLSSVEKEAFWAFIVDLTAFQ</sequence>